<dbReference type="GeneID" id="37267252"/>
<evidence type="ECO:0000313" key="2">
    <source>
        <dbReference type="Proteomes" id="UP000245946"/>
    </source>
</evidence>
<dbReference type="AlphaFoldDB" id="A0A316ZAU0"/>
<dbReference type="Proteomes" id="UP000245946">
    <property type="component" value="Unassembled WGS sequence"/>
</dbReference>
<gene>
    <name evidence="1" type="ORF">FA09DRAFT_252479</name>
</gene>
<accession>A0A316ZAU0</accession>
<keyword evidence="2" id="KW-1185">Reference proteome</keyword>
<evidence type="ECO:0000313" key="1">
    <source>
        <dbReference type="EMBL" id="PWN98810.1"/>
    </source>
</evidence>
<name>A0A316ZAU0_9BASI</name>
<dbReference type="RefSeq" id="XP_025599089.1">
    <property type="nucleotide sequence ID" value="XM_025739706.1"/>
</dbReference>
<sequence length="159" mass="16516">MRRLCMRHRQRLRLRPGAVGPAALLAAATLRGVCSSFSACLCAVSARHSPQRAEAAAAVVRWRLMLNPCGCNSVARCSLPSCCREGPSEPSAGRASAGDGPHPAHSPAAAVASHRLPLTFRLARSDPAVLSSLSECMHAGPALHAMAAPLCSTPPVPLQ</sequence>
<organism evidence="1 2">
    <name type="scientific">Tilletiopsis washingtonensis</name>
    <dbReference type="NCBI Taxonomy" id="58919"/>
    <lineage>
        <taxon>Eukaryota</taxon>
        <taxon>Fungi</taxon>
        <taxon>Dikarya</taxon>
        <taxon>Basidiomycota</taxon>
        <taxon>Ustilaginomycotina</taxon>
        <taxon>Exobasidiomycetes</taxon>
        <taxon>Entylomatales</taxon>
        <taxon>Entylomatales incertae sedis</taxon>
        <taxon>Tilletiopsis</taxon>
    </lineage>
</organism>
<protein>
    <submittedName>
        <fullName evidence="1">Uncharacterized protein</fullName>
    </submittedName>
</protein>
<proteinExistence type="predicted"/>
<dbReference type="EMBL" id="KZ819290">
    <property type="protein sequence ID" value="PWN98810.1"/>
    <property type="molecule type" value="Genomic_DNA"/>
</dbReference>
<reference evidence="1 2" key="1">
    <citation type="journal article" date="2018" name="Mol. Biol. Evol.">
        <title>Broad Genomic Sampling Reveals a Smut Pathogenic Ancestry of the Fungal Clade Ustilaginomycotina.</title>
        <authorList>
            <person name="Kijpornyongpan T."/>
            <person name="Mondo S.J."/>
            <person name="Barry K."/>
            <person name="Sandor L."/>
            <person name="Lee J."/>
            <person name="Lipzen A."/>
            <person name="Pangilinan J."/>
            <person name="LaButti K."/>
            <person name="Hainaut M."/>
            <person name="Henrissat B."/>
            <person name="Grigoriev I.V."/>
            <person name="Spatafora J.W."/>
            <person name="Aime M.C."/>
        </authorList>
    </citation>
    <scope>NUCLEOTIDE SEQUENCE [LARGE SCALE GENOMIC DNA]</scope>
    <source>
        <strain evidence="1 2">MCA 4186</strain>
    </source>
</reference>